<protein>
    <submittedName>
        <fullName evidence="2">Uncharacterized protein</fullName>
    </submittedName>
</protein>
<gene>
    <name evidence="2" type="ORF">TGRUB_203120</name>
</gene>
<dbReference type="Pfam" id="PF04938">
    <property type="entry name" value="SIP1"/>
    <property type="match status" value="1"/>
</dbReference>
<reference evidence="2 3" key="1">
    <citation type="submission" date="2014-05" db="EMBL/GenBank/DDBJ databases">
        <authorList>
            <person name="Sibley D."/>
            <person name="Venepally P."/>
            <person name="Karamycheva S."/>
            <person name="Hadjithomas M."/>
            <person name="Khan A."/>
            <person name="Brunk B."/>
            <person name="Roos D."/>
            <person name="Caler E."/>
            <person name="Lorenzi H."/>
        </authorList>
    </citation>
    <scope>NUCLEOTIDE SEQUENCE [LARGE SCALE GENOMIC DNA]</scope>
    <source>
        <strain evidence="2 3">RUB</strain>
    </source>
</reference>
<evidence type="ECO:0000313" key="3">
    <source>
        <dbReference type="Proteomes" id="UP000028834"/>
    </source>
</evidence>
<evidence type="ECO:0000313" key="2">
    <source>
        <dbReference type="EMBL" id="KFG61924.1"/>
    </source>
</evidence>
<accession>A0A086LZ56</accession>
<dbReference type="VEuPathDB" id="ToxoDB:TGRUB_203120"/>
<sequence length="516" mass="56262">MNASEQVPGVSVPDDGWEDSLLPQQVLPVASSSAALDAFCDATEVVAAASSAVDACGDAEASCELLQPLAEAYLLAVRNEARRLPKIVSASVKGRAAPSKDSMETIFPCSEGMDRLLHDPFKLQEKASSPVPHVSDTRVSQRTASQLNYDAAGANGIPSCQQPPTESNRTEACSSYSSQGEGVKDTDEASAVVYQLADKQTCSSEIPRGPTEQSDECSPLPLEYRASSCKIASRYTPSEGACTPDCPTSDADSEDVDAGDKSYVHRLLVLDKRRRAARLSGTAPSSEWLKKSLSEFRKLRDCLSHEQATLVQAASSPHTIDRYRNWNEREWRLYCRCYPPSSEVLAACDSVTLCRLLFLLAEDISLQHRTVIRHQGQTPTSKTDPDATLPQPEAGRSQEVPCSCCRLSCCHVTLQQASWLFGVFLFLDELQAMDADVAFCIQSLRRECESARRKLVRHSKSHMGVVPNAEANRPTTKGEITAEATQETAATGQSERHLLAALDMLILIIGEFFNQK</sequence>
<feature type="region of interest" description="Disordered" evidence="1">
    <location>
        <begin position="375"/>
        <end position="398"/>
    </location>
</feature>
<dbReference type="GO" id="GO:0000387">
    <property type="term" value="P:spliceosomal snRNP assembly"/>
    <property type="evidence" value="ECO:0007669"/>
    <property type="project" value="InterPro"/>
</dbReference>
<dbReference type="OrthoDB" id="330651at2759"/>
<proteinExistence type="predicted"/>
<dbReference type="InterPro" id="IPR035426">
    <property type="entry name" value="Gemin2/Brr1"/>
</dbReference>
<comment type="caution">
    <text evidence="2">The sequence shown here is derived from an EMBL/GenBank/DDBJ whole genome shotgun (WGS) entry which is preliminary data.</text>
</comment>
<evidence type="ECO:0000256" key="1">
    <source>
        <dbReference type="SAM" id="MobiDB-lite"/>
    </source>
</evidence>
<feature type="compositionally biased region" description="Polar residues" evidence="1">
    <location>
        <begin position="158"/>
        <end position="180"/>
    </location>
</feature>
<organism evidence="2 3">
    <name type="scientific">Toxoplasma gondii RUB</name>
    <dbReference type="NCBI Taxonomy" id="935652"/>
    <lineage>
        <taxon>Eukaryota</taxon>
        <taxon>Sar</taxon>
        <taxon>Alveolata</taxon>
        <taxon>Apicomplexa</taxon>
        <taxon>Conoidasida</taxon>
        <taxon>Coccidia</taxon>
        <taxon>Eucoccidiorida</taxon>
        <taxon>Eimeriorina</taxon>
        <taxon>Sarcocystidae</taxon>
        <taxon>Toxoplasma</taxon>
    </lineage>
</organism>
<dbReference type="Gene3D" id="1.20.58.1070">
    <property type="match status" value="1"/>
</dbReference>
<name>A0A086LZ56_TOXGO</name>
<dbReference type="Proteomes" id="UP000028834">
    <property type="component" value="Unassembled WGS sequence"/>
</dbReference>
<dbReference type="AlphaFoldDB" id="A0A086LZ56"/>
<feature type="region of interest" description="Disordered" evidence="1">
    <location>
        <begin position="152"/>
        <end position="185"/>
    </location>
</feature>
<dbReference type="EMBL" id="AFYV02001463">
    <property type="protein sequence ID" value="KFG61924.1"/>
    <property type="molecule type" value="Genomic_DNA"/>
</dbReference>